<keyword evidence="1" id="KW-0472">Membrane</keyword>
<evidence type="ECO:0000313" key="2">
    <source>
        <dbReference type="EMBL" id="QSS62420.1"/>
    </source>
</evidence>
<accession>A0A8A1MB13</accession>
<evidence type="ECO:0000256" key="1">
    <source>
        <dbReference type="SAM" id="Phobius"/>
    </source>
</evidence>
<gene>
    <name evidence="2" type="ORF">I7I51_02157</name>
</gene>
<proteinExistence type="predicted"/>
<organism evidence="2 3">
    <name type="scientific">Ajellomyces capsulatus</name>
    <name type="common">Darling's disease fungus</name>
    <name type="synonym">Histoplasma capsulatum</name>
    <dbReference type="NCBI Taxonomy" id="5037"/>
    <lineage>
        <taxon>Eukaryota</taxon>
        <taxon>Fungi</taxon>
        <taxon>Dikarya</taxon>
        <taxon>Ascomycota</taxon>
        <taxon>Pezizomycotina</taxon>
        <taxon>Eurotiomycetes</taxon>
        <taxon>Eurotiomycetidae</taxon>
        <taxon>Onygenales</taxon>
        <taxon>Ajellomycetaceae</taxon>
        <taxon>Histoplasma</taxon>
    </lineage>
</organism>
<feature type="transmembrane region" description="Helical" evidence="1">
    <location>
        <begin position="49"/>
        <end position="66"/>
    </location>
</feature>
<dbReference type="EMBL" id="CP069112">
    <property type="protein sequence ID" value="QSS62420.1"/>
    <property type="molecule type" value="Genomic_DNA"/>
</dbReference>
<keyword evidence="1" id="KW-1133">Transmembrane helix</keyword>
<sequence length="99" mass="10693">MFKTFPQKLIPPCAPFARILEKVAAAAKVLLKNKSAVGIAPASQTPRDHFIVAIIIIMVILCIMYIREINASDMELSEISRTAAAAALHRSHHGPGTST</sequence>
<reference evidence="2" key="1">
    <citation type="submission" date="2021-01" db="EMBL/GenBank/DDBJ databases">
        <title>Chromosome-level genome assembly of a human fungal pathogen reveals clustering of transcriptionally co-regulated genes.</title>
        <authorList>
            <person name="Voorhies M."/>
            <person name="Cohen S."/>
            <person name="Shea T.P."/>
            <person name="Petrus S."/>
            <person name="Munoz J.F."/>
            <person name="Poplawski S."/>
            <person name="Goldman W.E."/>
            <person name="Michael T."/>
            <person name="Cuomo C.A."/>
            <person name="Sil A."/>
            <person name="Beyhan S."/>
        </authorList>
    </citation>
    <scope>NUCLEOTIDE SEQUENCE</scope>
    <source>
        <strain evidence="2">WU24</strain>
    </source>
</reference>
<evidence type="ECO:0000313" key="3">
    <source>
        <dbReference type="Proteomes" id="UP000663671"/>
    </source>
</evidence>
<keyword evidence="1" id="KW-0812">Transmembrane</keyword>
<dbReference type="Proteomes" id="UP000663671">
    <property type="component" value="Chromosome 7"/>
</dbReference>
<dbReference type="AlphaFoldDB" id="A0A8A1MB13"/>
<dbReference type="VEuPathDB" id="FungiDB:I7I51_02157"/>
<protein>
    <submittedName>
        <fullName evidence="2">Uncharacterized protein</fullName>
    </submittedName>
</protein>
<name>A0A8A1MB13_AJECA</name>